<comment type="caution">
    <text evidence="1">The sequence shown here is derived from an EMBL/GenBank/DDBJ whole genome shotgun (WGS) entry which is preliminary data.</text>
</comment>
<gene>
    <name evidence="1" type="ORF">TPAB3V08_LOCUS11782</name>
</gene>
<protein>
    <submittedName>
        <fullName evidence="1">Uncharacterized protein</fullName>
    </submittedName>
</protein>
<sequence>MHSLRVFQDIFNCMTLPQSSISTPEVRAKEALIVSASEKGLPRTTIYPVAISTIIMPRKCGTTPHYHRKVKPDATVSIHNTTEMSRPRSVYTSENEMLVVQSSAASSKKSTRKAYMELEVSGRVEDDGSAVVSLAGTDVGWTRVSQAGVGTGHSPPTPAGSSDENLSVLLNAPISRSVPAPFQKEVLARCFVTSRPQDGHFIDEILNDGISEERLVYILGQSLPRIIPNVILNKREV</sequence>
<evidence type="ECO:0000313" key="2">
    <source>
        <dbReference type="Proteomes" id="UP001153148"/>
    </source>
</evidence>
<evidence type="ECO:0000313" key="1">
    <source>
        <dbReference type="EMBL" id="CAG2064838.1"/>
    </source>
</evidence>
<organism evidence="1 2">
    <name type="scientific">Timema podura</name>
    <name type="common">Walking stick</name>
    <dbReference type="NCBI Taxonomy" id="61482"/>
    <lineage>
        <taxon>Eukaryota</taxon>
        <taxon>Metazoa</taxon>
        <taxon>Ecdysozoa</taxon>
        <taxon>Arthropoda</taxon>
        <taxon>Hexapoda</taxon>
        <taxon>Insecta</taxon>
        <taxon>Pterygota</taxon>
        <taxon>Neoptera</taxon>
        <taxon>Polyneoptera</taxon>
        <taxon>Phasmatodea</taxon>
        <taxon>Timematodea</taxon>
        <taxon>Timematoidea</taxon>
        <taxon>Timematidae</taxon>
        <taxon>Timema</taxon>
    </lineage>
</organism>
<dbReference type="Proteomes" id="UP001153148">
    <property type="component" value="Unassembled WGS sequence"/>
</dbReference>
<proteinExistence type="predicted"/>
<accession>A0ABN7PAK8</accession>
<name>A0ABN7PAK8_TIMPD</name>
<keyword evidence="2" id="KW-1185">Reference proteome</keyword>
<reference evidence="1" key="1">
    <citation type="submission" date="2021-03" db="EMBL/GenBank/DDBJ databases">
        <authorList>
            <person name="Tran Van P."/>
        </authorList>
    </citation>
    <scope>NUCLEOTIDE SEQUENCE</scope>
</reference>
<feature type="non-terminal residue" evidence="1">
    <location>
        <position position="237"/>
    </location>
</feature>
<dbReference type="EMBL" id="CAJPIN010037370">
    <property type="protein sequence ID" value="CAG2064838.1"/>
    <property type="molecule type" value="Genomic_DNA"/>
</dbReference>